<accession>A0A9X7LWX3</accession>
<dbReference type="EMBL" id="CP031778">
    <property type="protein sequence ID" value="QDZ74539.1"/>
    <property type="molecule type" value="Genomic_DNA"/>
</dbReference>
<evidence type="ECO:0000313" key="2">
    <source>
        <dbReference type="EMBL" id="QDZ74539.1"/>
    </source>
</evidence>
<evidence type="ECO:0000256" key="1">
    <source>
        <dbReference type="SAM" id="Coils"/>
    </source>
</evidence>
<gene>
    <name evidence="2" type="ORF">D0437_16240</name>
</gene>
<evidence type="ECO:0000313" key="3">
    <source>
        <dbReference type="Proteomes" id="UP000321735"/>
    </source>
</evidence>
<reference evidence="2 3" key="1">
    <citation type="journal article" date="2019" name="Ecotoxicol. Environ. Saf.">
        <title>Microbial characterization of heavy metal resistant bacterial strains isolated from an electroplating wastewater treatment plant.</title>
        <authorList>
            <person name="Cai X."/>
            <person name="Zheng X."/>
            <person name="Zhang D."/>
            <person name="Iqbal W."/>
            <person name="Liu C."/>
            <person name="Yang B."/>
            <person name="Zhao X."/>
            <person name="Lu X."/>
            <person name="Mao Y."/>
        </authorList>
    </citation>
    <scope>NUCLEOTIDE SEQUENCE [LARGE SCALE GENOMIC DNA]</scope>
    <source>
        <strain evidence="2 3">Co1-1</strain>
    </source>
</reference>
<name>A0A9X7LWX3_BACCE</name>
<protein>
    <submittedName>
        <fullName evidence="2">Uncharacterized protein</fullName>
    </submittedName>
</protein>
<dbReference type="AlphaFoldDB" id="A0A9X7LWX3"/>
<feature type="coiled-coil region" evidence="1">
    <location>
        <begin position="11"/>
        <end position="52"/>
    </location>
</feature>
<sequence length="65" mass="7829">MNKGDEILRMLMEIKLDMKELHEKVDKMEIKLDLLKKQNIKNEATIKKKQKQLTRAEVKRDMSIF</sequence>
<keyword evidence="1" id="KW-0175">Coiled coil</keyword>
<organism evidence="2 3">
    <name type="scientific">Bacillus cereus</name>
    <dbReference type="NCBI Taxonomy" id="1396"/>
    <lineage>
        <taxon>Bacteria</taxon>
        <taxon>Bacillati</taxon>
        <taxon>Bacillota</taxon>
        <taxon>Bacilli</taxon>
        <taxon>Bacillales</taxon>
        <taxon>Bacillaceae</taxon>
        <taxon>Bacillus</taxon>
        <taxon>Bacillus cereus group</taxon>
    </lineage>
</organism>
<proteinExistence type="predicted"/>
<dbReference type="Proteomes" id="UP000321735">
    <property type="component" value="Chromosome"/>
</dbReference>